<dbReference type="AlphaFoldDB" id="A0A8C9HB52"/>
<accession>A0A8C9HB52</accession>
<reference evidence="2" key="1">
    <citation type="submission" date="2025-08" db="UniProtKB">
        <authorList>
            <consortium name="Ensembl"/>
        </authorList>
    </citation>
    <scope>IDENTIFICATION</scope>
</reference>
<feature type="transmembrane region" description="Helical" evidence="1">
    <location>
        <begin position="12"/>
        <end position="31"/>
    </location>
</feature>
<proteinExistence type="predicted"/>
<keyword evidence="3" id="KW-1185">Reference proteome</keyword>
<protein>
    <submittedName>
        <fullName evidence="2">Uncharacterized protein</fullName>
    </submittedName>
</protein>
<dbReference type="Proteomes" id="UP000694416">
    <property type="component" value="Unplaced"/>
</dbReference>
<evidence type="ECO:0000313" key="3">
    <source>
        <dbReference type="Proteomes" id="UP000694416"/>
    </source>
</evidence>
<keyword evidence="1" id="KW-1133">Transmembrane helix</keyword>
<keyword evidence="1" id="KW-0812">Transmembrane</keyword>
<name>A0A8C9HB52_9PRIM</name>
<organism evidence="2 3">
    <name type="scientific">Piliocolobus tephrosceles</name>
    <name type="common">Ugandan red Colobus</name>
    <dbReference type="NCBI Taxonomy" id="591936"/>
    <lineage>
        <taxon>Eukaryota</taxon>
        <taxon>Metazoa</taxon>
        <taxon>Chordata</taxon>
        <taxon>Craniata</taxon>
        <taxon>Vertebrata</taxon>
        <taxon>Euteleostomi</taxon>
        <taxon>Mammalia</taxon>
        <taxon>Eutheria</taxon>
        <taxon>Euarchontoglires</taxon>
        <taxon>Primates</taxon>
        <taxon>Haplorrhini</taxon>
        <taxon>Catarrhini</taxon>
        <taxon>Cercopithecidae</taxon>
        <taxon>Colobinae</taxon>
        <taxon>Piliocolobus</taxon>
    </lineage>
</organism>
<dbReference type="Ensembl" id="ENSPTET00000022257.1">
    <property type="protein sequence ID" value="ENSPTEP00000014866.1"/>
    <property type="gene ID" value="ENSPTEG00000016565.1"/>
</dbReference>
<evidence type="ECO:0000313" key="2">
    <source>
        <dbReference type="Ensembl" id="ENSPTEP00000014866.1"/>
    </source>
</evidence>
<keyword evidence="1" id="KW-0472">Membrane</keyword>
<sequence length="84" mass="9871">MKIDLLKAVSLRSFICLSCPLLSIYFWVLLCKISFIYDLQKLLTCVKIQSPSFSLLSPYSPFQRQLCECQLQSYVFMMRTWTNS</sequence>
<reference evidence="2" key="2">
    <citation type="submission" date="2025-09" db="UniProtKB">
        <authorList>
            <consortium name="Ensembl"/>
        </authorList>
    </citation>
    <scope>IDENTIFICATION</scope>
</reference>
<evidence type="ECO:0000256" key="1">
    <source>
        <dbReference type="SAM" id="Phobius"/>
    </source>
</evidence>